<dbReference type="EMBL" id="JAHRIQ010084104">
    <property type="protein sequence ID" value="MEQ2249010.1"/>
    <property type="molecule type" value="Genomic_DNA"/>
</dbReference>
<dbReference type="PANTHER" id="PTHR12763:SF7">
    <property type="entry name" value="DNAJ HOMOLOG SUBFAMILY C MEMBER 15"/>
    <property type="match status" value="1"/>
</dbReference>
<organism evidence="5 6">
    <name type="scientific">Ilyodon furcidens</name>
    <name type="common">goldbreast splitfin</name>
    <dbReference type="NCBI Taxonomy" id="33524"/>
    <lineage>
        <taxon>Eukaryota</taxon>
        <taxon>Metazoa</taxon>
        <taxon>Chordata</taxon>
        <taxon>Craniata</taxon>
        <taxon>Vertebrata</taxon>
        <taxon>Euteleostomi</taxon>
        <taxon>Actinopterygii</taxon>
        <taxon>Neopterygii</taxon>
        <taxon>Teleostei</taxon>
        <taxon>Neoteleostei</taxon>
        <taxon>Acanthomorphata</taxon>
        <taxon>Ovalentaria</taxon>
        <taxon>Atherinomorphae</taxon>
        <taxon>Cyprinodontiformes</taxon>
        <taxon>Goodeidae</taxon>
        <taxon>Ilyodon</taxon>
    </lineage>
</organism>
<proteinExistence type="predicted"/>
<keyword evidence="3" id="KW-0496">Mitochondrion</keyword>
<dbReference type="SUPFAM" id="SSF46565">
    <property type="entry name" value="Chaperone J-domain"/>
    <property type="match status" value="1"/>
</dbReference>
<name>A0ABV0UVA2_9TELE</name>
<evidence type="ECO:0000256" key="4">
    <source>
        <dbReference type="ARBA" id="ARBA00023136"/>
    </source>
</evidence>
<dbReference type="Gene3D" id="1.10.287.110">
    <property type="entry name" value="DnaJ domain"/>
    <property type="match status" value="1"/>
</dbReference>
<evidence type="ECO:0000256" key="1">
    <source>
        <dbReference type="ARBA" id="ARBA00004273"/>
    </source>
</evidence>
<dbReference type="PANTHER" id="PTHR12763">
    <property type="match status" value="1"/>
</dbReference>
<keyword evidence="4" id="KW-0472">Membrane</keyword>
<evidence type="ECO:0000256" key="2">
    <source>
        <dbReference type="ARBA" id="ARBA00022792"/>
    </source>
</evidence>
<comment type="subcellular location">
    <subcellularLocation>
        <location evidence="1">Mitochondrion inner membrane</location>
    </subcellularLocation>
</comment>
<keyword evidence="6" id="KW-1185">Reference proteome</keyword>
<dbReference type="Proteomes" id="UP001482620">
    <property type="component" value="Unassembled WGS sequence"/>
</dbReference>
<evidence type="ECO:0000313" key="5">
    <source>
        <dbReference type="EMBL" id="MEQ2249010.1"/>
    </source>
</evidence>
<evidence type="ECO:0000313" key="6">
    <source>
        <dbReference type="Proteomes" id="UP001482620"/>
    </source>
</evidence>
<protein>
    <submittedName>
        <fullName evidence="5">DnaJ subfamily C member 15</fullName>
    </submittedName>
</protein>
<evidence type="ECO:0000256" key="3">
    <source>
        <dbReference type="ARBA" id="ARBA00023128"/>
    </source>
</evidence>
<sequence length="74" mass="8252">MRGDVPHSRSCCIQAFSSYYKGGFEQKMLRQEASLILGISPAATKAKVRESHRRIMVLNHPGKGNSVPLVLFYS</sequence>
<gene>
    <name evidence="5" type="primary">DNAJC15_2</name>
    <name evidence="5" type="ORF">ILYODFUR_024959</name>
</gene>
<accession>A0ABV0UVA2</accession>
<dbReference type="InterPro" id="IPR036869">
    <property type="entry name" value="J_dom_sf"/>
</dbReference>
<comment type="caution">
    <text evidence="5">The sequence shown here is derived from an EMBL/GenBank/DDBJ whole genome shotgun (WGS) entry which is preliminary data.</text>
</comment>
<reference evidence="5 6" key="1">
    <citation type="submission" date="2021-06" db="EMBL/GenBank/DDBJ databases">
        <authorList>
            <person name="Palmer J.M."/>
        </authorList>
    </citation>
    <scope>NUCLEOTIDE SEQUENCE [LARGE SCALE GENOMIC DNA]</scope>
    <source>
        <strain evidence="6">if_2019</strain>
        <tissue evidence="5">Muscle</tissue>
    </source>
</reference>
<keyword evidence="2" id="KW-0999">Mitochondrion inner membrane</keyword>